<dbReference type="Proteomes" id="UP000237481">
    <property type="component" value="Unassembled WGS sequence"/>
</dbReference>
<gene>
    <name evidence="1" type="ORF">TPAR_02280</name>
</gene>
<dbReference type="GO" id="GO:0016301">
    <property type="term" value="F:kinase activity"/>
    <property type="evidence" value="ECO:0007669"/>
    <property type="project" value="UniProtKB-KW"/>
</dbReference>
<dbReference type="AlphaFoldDB" id="A0A2S4L521"/>
<proteinExistence type="predicted"/>
<dbReference type="STRING" id="94208.A0A2S4L521"/>
<protein>
    <submittedName>
        <fullName evidence="1">Serine/threonine-protein kinase gdt2</fullName>
    </submittedName>
</protein>
<keyword evidence="1" id="KW-0808">Transferase</keyword>
<name>A0A2S4L521_9HYPO</name>
<reference evidence="1 2" key="1">
    <citation type="submission" date="2018-01" db="EMBL/GenBank/DDBJ databases">
        <title>Harnessing the power of phylogenomics to disentangle the directionality and signatures of interkingdom host jumping in the parasitic fungal genus Tolypocladium.</title>
        <authorList>
            <person name="Quandt C.A."/>
            <person name="Patterson W."/>
            <person name="Spatafora J.W."/>
        </authorList>
    </citation>
    <scope>NUCLEOTIDE SEQUENCE [LARGE SCALE GENOMIC DNA]</scope>
    <source>
        <strain evidence="1 2">NRBC 100945</strain>
    </source>
</reference>
<keyword evidence="1" id="KW-0418">Kinase</keyword>
<comment type="caution">
    <text evidence="1">The sequence shown here is derived from an EMBL/GenBank/DDBJ whole genome shotgun (WGS) entry which is preliminary data.</text>
</comment>
<dbReference type="EMBL" id="PKSG01000240">
    <property type="protein sequence ID" value="POR37508.1"/>
    <property type="molecule type" value="Genomic_DNA"/>
</dbReference>
<keyword evidence="2" id="KW-1185">Reference proteome</keyword>
<evidence type="ECO:0000313" key="1">
    <source>
        <dbReference type="EMBL" id="POR37508.1"/>
    </source>
</evidence>
<evidence type="ECO:0000313" key="2">
    <source>
        <dbReference type="Proteomes" id="UP000237481"/>
    </source>
</evidence>
<sequence>MMEGIATILFSADVTDHAGEGKIMVLSLYGSDKTCEKLGLDGGHLPDSGFYDPKSEPVSTAQTDIFSVASVIYTIPTGHWPYRSPGPFRTGEEMEEYRQRVDHLFEQGHFPDVAGLFAGEVIMKCWRNEYANADDVLQELRSGMMRETSDVQSCNMIIDSQHNVLSVIDRENAFVVPWEMVEFAKELSIVPPAMDGQLYDEIEARLRLAERRKYIGLTRQAETAHGLDNCLSTTLEDLDLQHFAHAMWLHADRRIGLHTGDLDEFEESRNCRR</sequence>
<dbReference type="OrthoDB" id="4918057at2759"/>
<accession>A0A2S4L521</accession>
<organism evidence="1 2">
    <name type="scientific">Tolypocladium paradoxum</name>
    <dbReference type="NCBI Taxonomy" id="94208"/>
    <lineage>
        <taxon>Eukaryota</taxon>
        <taxon>Fungi</taxon>
        <taxon>Dikarya</taxon>
        <taxon>Ascomycota</taxon>
        <taxon>Pezizomycotina</taxon>
        <taxon>Sordariomycetes</taxon>
        <taxon>Hypocreomycetidae</taxon>
        <taxon>Hypocreales</taxon>
        <taxon>Ophiocordycipitaceae</taxon>
        <taxon>Tolypocladium</taxon>
    </lineage>
</organism>